<gene>
    <name evidence="1" type="ORF">CTRU02_201468</name>
</gene>
<proteinExistence type="predicted"/>
<comment type="caution">
    <text evidence="1">The sequence shown here is derived from an EMBL/GenBank/DDBJ whole genome shotgun (WGS) entry which is preliminary data.</text>
</comment>
<accession>A0ACC3ZHI2</accession>
<reference evidence="1 2" key="1">
    <citation type="journal article" date="2020" name="Phytopathology">
        <title>Genome Sequence Resources of Colletotrichum truncatum, C. plurivorum, C. musicola, and C. sojae: Four Species Pathogenic to Soybean (Glycine max).</title>
        <authorList>
            <person name="Rogerio F."/>
            <person name="Boufleur T.R."/>
            <person name="Ciampi-Guillardi M."/>
            <person name="Sukno S.A."/>
            <person name="Thon M.R."/>
            <person name="Massola Junior N.S."/>
            <person name="Baroncelli R."/>
        </authorList>
    </citation>
    <scope>NUCLEOTIDE SEQUENCE [LARGE SCALE GENOMIC DNA]</scope>
    <source>
        <strain evidence="1 2">CMES1059</strain>
    </source>
</reference>
<dbReference type="EMBL" id="VUJX02000001">
    <property type="protein sequence ID" value="KAL0943581.1"/>
    <property type="molecule type" value="Genomic_DNA"/>
</dbReference>
<evidence type="ECO:0000313" key="2">
    <source>
        <dbReference type="Proteomes" id="UP000805649"/>
    </source>
</evidence>
<sequence>MKMPTLCERKRTGCLVCRAKRKKCDERKPVCLSCAKKSEQCVWPNNWKEPQTADAFAYADTSKTVVPGCSKRDQRTSSNATRPQAEFTSSTESPEHASLQPMSELASQKTSLERTYFRGKGFRDSPKLLHHPLVVPSSVQLDSDDFQVLFQHFISRSMPSMSADDVDTEIYVSLLVPLGLTDDLVLKCMLALSSLQYMLYNPTNSKAIKLSNTCYSRAISAMRDRVALSSTESQNDQTESLCSASILLALTETSRGDSGTNHVDFASHLLQSMSPSLRRSVDQRLYKHLLRICVFLRIESSTEEPPSLLTPAKLRKQTDMQILGAQLWEAESRAQTLLQSEERGLFQSPFITGLLTIPHLGRLQNADCVKQLSNQEISAQLAAIEMQIMSWAPPLPNTSLKVRQVWTLWRLAMLLLLYDSPVAGNFWQASKRNDCFNGFMQELKLIPKGHGSFGLLMWPIMIAGSCAQLPEHQKLIQDHLDHCCCSLATRMPALIADMLKLTWESQPTDHGMDESPEAVNEFTIDPMFLFTATSSSAKESSAASLFSASPSPTDDSKQDELGRKPLSEQEVG</sequence>
<name>A0ACC3ZHI2_COLTU</name>
<keyword evidence="2" id="KW-1185">Reference proteome</keyword>
<dbReference type="Proteomes" id="UP000805649">
    <property type="component" value="Unassembled WGS sequence"/>
</dbReference>
<organism evidence="1 2">
    <name type="scientific">Colletotrichum truncatum</name>
    <name type="common">Anthracnose fungus</name>
    <name type="synonym">Colletotrichum capsici</name>
    <dbReference type="NCBI Taxonomy" id="5467"/>
    <lineage>
        <taxon>Eukaryota</taxon>
        <taxon>Fungi</taxon>
        <taxon>Dikarya</taxon>
        <taxon>Ascomycota</taxon>
        <taxon>Pezizomycotina</taxon>
        <taxon>Sordariomycetes</taxon>
        <taxon>Hypocreomycetidae</taxon>
        <taxon>Glomerellales</taxon>
        <taxon>Glomerellaceae</taxon>
        <taxon>Colletotrichum</taxon>
        <taxon>Colletotrichum truncatum species complex</taxon>
    </lineage>
</organism>
<evidence type="ECO:0000313" key="1">
    <source>
        <dbReference type="EMBL" id="KAL0943581.1"/>
    </source>
</evidence>
<protein>
    <submittedName>
        <fullName evidence="1">Uncharacterized protein</fullName>
    </submittedName>
</protein>